<dbReference type="PANTHER" id="PTHR22146">
    <property type="entry name" value="CAT EYE SYNDROME CRITICAL REGION PROTEIN 6"/>
    <property type="match status" value="1"/>
</dbReference>
<comment type="caution">
    <text evidence="8">The sequence shown here is derived from an EMBL/GenBank/DDBJ whole genome shotgun (WGS) entry which is preliminary data.</text>
</comment>
<keyword evidence="9" id="KW-1185">Reference proteome</keyword>
<protein>
    <recommendedName>
        <fullName evidence="7">Ciliary microtubule inner protein 2A-C-like domain-containing protein</fullName>
    </recommendedName>
</protein>
<dbReference type="InterPro" id="IPR018902">
    <property type="entry name" value="CMI2A-C-like_dom"/>
</dbReference>
<evidence type="ECO:0000256" key="5">
    <source>
        <dbReference type="ARBA" id="ARBA00035661"/>
    </source>
</evidence>
<dbReference type="Pfam" id="PF10629">
    <property type="entry name" value="CMI2B-like"/>
    <property type="match status" value="2"/>
</dbReference>
<evidence type="ECO:0000256" key="3">
    <source>
        <dbReference type="ARBA" id="ARBA00023212"/>
    </source>
</evidence>
<feature type="region of interest" description="Disordered" evidence="6">
    <location>
        <begin position="249"/>
        <end position="296"/>
    </location>
</feature>
<keyword evidence="4" id="KW-0966">Cell projection</keyword>
<gene>
    <name evidence="8" type="ORF">OFUS_LOCUS12513</name>
</gene>
<proteinExistence type="inferred from homology"/>
<evidence type="ECO:0000259" key="7">
    <source>
        <dbReference type="Pfam" id="PF10629"/>
    </source>
</evidence>
<evidence type="ECO:0000256" key="1">
    <source>
        <dbReference type="ARBA" id="ARBA00004430"/>
    </source>
</evidence>
<feature type="compositionally biased region" description="Basic and acidic residues" evidence="6">
    <location>
        <begin position="249"/>
        <end position="265"/>
    </location>
</feature>
<feature type="domain" description="Ciliary microtubule inner protein 2A-C-like" evidence="7">
    <location>
        <begin position="10"/>
        <end position="44"/>
    </location>
</feature>
<evidence type="ECO:0000256" key="6">
    <source>
        <dbReference type="SAM" id="MobiDB-lite"/>
    </source>
</evidence>
<evidence type="ECO:0000256" key="2">
    <source>
        <dbReference type="ARBA" id="ARBA00022490"/>
    </source>
</evidence>
<evidence type="ECO:0000256" key="4">
    <source>
        <dbReference type="ARBA" id="ARBA00023273"/>
    </source>
</evidence>
<keyword evidence="2" id="KW-0963">Cytoplasm</keyword>
<keyword evidence="3" id="KW-0206">Cytoskeleton</keyword>
<reference evidence="8" key="1">
    <citation type="submission" date="2022-03" db="EMBL/GenBank/DDBJ databases">
        <authorList>
            <person name="Martin C."/>
        </authorList>
    </citation>
    <scope>NUCLEOTIDE SEQUENCE</scope>
</reference>
<organism evidence="8 9">
    <name type="scientific">Owenia fusiformis</name>
    <name type="common">Polychaete worm</name>
    <dbReference type="NCBI Taxonomy" id="6347"/>
    <lineage>
        <taxon>Eukaryota</taxon>
        <taxon>Metazoa</taxon>
        <taxon>Spiralia</taxon>
        <taxon>Lophotrochozoa</taxon>
        <taxon>Annelida</taxon>
        <taxon>Polychaeta</taxon>
        <taxon>Sedentaria</taxon>
        <taxon>Canalipalpata</taxon>
        <taxon>Sabellida</taxon>
        <taxon>Oweniida</taxon>
        <taxon>Oweniidae</taxon>
        <taxon>Owenia</taxon>
    </lineage>
</organism>
<evidence type="ECO:0000313" key="8">
    <source>
        <dbReference type="EMBL" id="CAH1786661.1"/>
    </source>
</evidence>
<dbReference type="GO" id="GO:0015630">
    <property type="term" value="C:microtubule cytoskeleton"/>
    <property type="evidence" value="ECO:0007669"/>
    <property type="project" value="UniProtKB-ARBA"/>
</dbReference>
<dbReference type="GO" id="GO:0005930">
    <property type="term" value="C:axoneme"/>
    <property type="evidence" value="ECO:0007669"/>
    <property type="project" value="UniProtKB-SubCell"/>
</dbReference>
<comment type="similarity">
    <text evidence="5">Belongs to the CIMIP2 family.</text>
</comment>
<dbReference type="OrthoDB" id="2019884at2759"/>
<comment type="subcellular location">
    <subcellularLocation>
        <location evidence="1">Cytoplasm</location>
        <location evidence="1">Cytoskeleton</location>
        <location evidence="1">Cilium axoneme</location>
    </subcellularLocation>
</comment>
<dbReference type="PANTHER" id="PTHR22146:SF8">
    <property type="entry name" value="PROTEIN FAM166B"/>
    <property type="match status" value="1"/>
</dbReference>
<dbReference type="Proteomes" id="UP000749559">
    <property type="component" value="Unassembled WGS sequence"/>
</dbReference>
<feature type="domain" description="Ciliary microtubule inner protein 2A-C-like" evidence="7">
    <location>
        <begin position="267"/>
        <end position="291"/>
    </location>
</feature>
<sequence>MPKSILMTPDPYHTPGYGGFCPQFEYQIGATFGRTTSDLLTNKKVASSGRLVLANIDPSKNDQQSQRESRVMGLRNRTQSYGDQKMLDKMVPGYTGYIPKGQHYFGSRYAENSLNAQSDFELSRRKRSEDRQELRDIASIQSGRMKVDKTTNPKLLSVKFPSPLKAIAKDAKPYISQNAFQPAMSPYYMDNSNPQKSFISGYTGFVPHILTQMSNGHPYPINTHHALNSFTDDMKLVKNTIGKSVTVERKEPKTEDSNPIYRKETGQVPHYTGHVPGEKFRYGNTFGHSTTNARRK</sequence>
<name>A0A8S4P1N5_OWEFU</name>
<dbReference type="AlphaFoldDB" id="A0A8S4P1N5"/>
<evidence type="ECO:0000313" key="9">
    <source>
        <dbReference type="Proteomes" id="UP000749559"/>
    </source>
</evidence>
<feature type="compositionally biased region" description="Polar residues" evidence="6">
    <location>
        <begin position="286"/>
        <end position="296"/>
    </location>
</feature>
<accession>A0A8S4P1N5</accession>
<dbReference type="EMBL" id="CAIIXF020000006">
    <property type="protein sequence ID" value="CAH1786661.1"/>
    <property type="molecule type" value="Genomic_DNA"/>
</dbReference>